<dbReference type="Pfam" id="PF14667">
    <property type="entry name" value="Polysacc_synt_C"/>
    <property type="match status" value="1"/>
</dbReference>
<evidence type="ECO:0000259" key="1">
    <source>
        <dbReference type="Pfam" id="PF14667"/>
    </source>
</evidence>
<name>A0A0F5YBB1_9CYAN</name>
<accession>A0A0F5YBB1</accession>
<dbReference type="InterPro" id="IPR029303">
    <property type="entry name" value="CapF_C"/>
</dbReference>
<dbReference type="Gene3D" id="2.60.120.10">
    <property type="entry name" value="Jelly Rolls"/>
    <property type="match status" value="1"/>
</dbReference>
<dbReference type="Proteomes" id="UP000033607">
    <property type="component" value="Unassembled WGS sequence"/>
</dbReference>
<dbReference type="AlphaFoldDB" id="A0A0F5YBB1"/>
<comment type="caution">
    <text evidence="2">The sequence shown here is derived from an EMBL/GenBank/DDBJ whole genome shotgun (WGS) entry which is preliminary data.</text>
</comment>
<sequence>MFELGVDQGVVVMPIPKISCYMNRSDHRGSFWGLVNQGSWQEVNFVATQAGEVRGGHFHKRTQEVIFLLRGKAEVELQHCQNPEQKQQFVLNSGEGIEIKPYMLHTLRYLEDSEQVALLDVPFDPINPDLHTLSEIKQ</sequence>
<dbReference type="EMBL" id="LATL02000010">
    <property type="protein sequence ID" value="KKD35520.1"/>
    <property type="molecule type" value="Genomic_DNA"/>
</dbReference>
<proteinExistence type="predicted"/>
<evidence type="ECO:0000313" key="3">
    <source>
        <dbReference type="Proteomes" id="UP000033607"/>
    </source>
</evidence>
<dbReference type="SUPFAM" id="SSF51182">
    <property type="entry name" value="RmlC-like cupins"/>
    <property type="match status" value="1"/>
</dbReference>
<dbReference type="InterPro" id="IPR014710">
    <property type="entry name" value="RmlC-like_jellyroll"/>
</dbReference>
<protein>
    <recommendedName>
        <fullName evidence="1">Capsular polysaccharide assembling protein CapF C-terminal domain-containing protein</fullName>
    </recommendedName>
</protein>
<feature type="domain" description="Capsular polysaccharide assembling protein CapF C-terminal" evidence="1">
    <location>
        <begin position="25"/>
        <end position="129"/>
    </location>
</feature>
<organism evidence="2 3">
    <name type="scientific">Limnoraphis robusta CS-951</name>
    <dbReference type="NCBI Taxonomy" id="1637645"/>
    <lineage>
        <taxon>Bacteria</taxon>
        <taxon>Bacillati</taxon>
        <taxon>Cyanobacteriota</taxon>
        <taxon>Cyanophyceae</taxon>
        <taxon>Oscillatoriophycideae</taxon>
        <taxon>Oscillatoriales</taxon>
        <taxon>Sirenicapillariaceae</taxon>
        <taxon>Limnoraphis</taxon>
    </lineage>
</organism>
<evidence type="ECO:0000313" key="2">
    <source>
        <dbReference type="EMBL" id="KKD35520.1"/>
    </source>
</evidence>
<reference evidence="2 3" key="1">
    <citation type="submission" date="2015-06" db="EMBL/GenBank/DDBJ databases">
        <title>Draft genome assembly of filamentous brackish cyanobacterium Limnoraphis robusta strain CS-951.</title>
        <authorList>
            <person name="Willis A."/>
            <person name="Parks M."/>
            <person name="Burford M.A."/>
        </authorList>
    </citation>
    <scope>NUCLEOTIDE SEQUENCE [LARGE SCALE GENOMIC DNA]</scope>
    <source>
        <strain evidence="2 3">CS-951</strain>
    </source>
</reference>
<gene>
    <name evidence="2" type="ORF">WN50_24870</name>
</gene>
<dbReference type="InterPro" id="IPR011051">
    <property type="entry name" value="RmlC_Cupin_sf"/>
</dbReference>